<organism evidence="7 8">
    <name type="scientific">Ornithinimicrobium ciconiae</name>
    <dbReference type="NCBI Taxonomy" id="2594265"/>
    <lineage>
        <taxon>Bacteria</taxon>
        <taxon>Bacillati</taxon>
        <taxon>Actinomycetota</taxon>
        <taxon>Actinomycetes</taxon>
        <taxon>Micrococcales</taxon>
        <taxon>Ornithinimicrobiaceae</taxon>
        <taxon>Ornithinimicrobium</taxon>
    </lineage>
</organism>
<dbReference type="EMBL" id="CP041616">
    <property type="protein sequence ID" value="QDO90312.1"/>
    <property type="molecule type" value="Genomic_DNA"/>
</dbReference>
<evidence type="ECO:0000259" key="6">
    <source>
        <dbReference type="PROSITE" id="PS51012"/>
    </source>
</evidence>
<name>A0A516GFL3_9MICO</name>
<reference evidence="7 8" key="1">
    <citation type="submission" date="2019-07" db="EMBL/GenBank/DDBJ databases">
        <title>complete genome sequencing of Ornithinimicrobium sp. H23M54.</title>
        <authorList>
            <person name="Bae J.-W."/>
            <person name="Lee S.-Y."/>
        </authorList>
    </citation>
    <scope>NUCLEOTIDE SEQUENCE [LARGE SCALE GENOMIC DNA]</scope>
    <source>
        <strain evidence="7 8">H23M54</strain>
    </source>
</reference>
<keyword evidence="2 5" id="KW-0812">Transmembrane</keyword>
<evidence type="ECO:0000256" key="1">
    <source>
        <dbReference type="ARBA" id="ARBA00004141"/>
    </source>
</evidence>
<dbReference type="PANTHER" id="PTHR43027:SF2">
    <property type="entry name" value="TRANSPORT PERMEASE PROTEIN"/>
    <property type="match status" value="1"/>
</dbReference>
<dbReference type="PROSITE" id="PS51012">
    <property type="entry name" value="ABC_TM2"/>
    <property type="match status" value="1"/>
</dbReference>
<feature type="transmembrane region" description="Helical" evidence="5">
    <location>
        <begin position="234"/>
        <end position="262"/>
    </location>
</feature>
<dbReference type="OrthoDB" id="161250at2"/>
<feature type="transmembrane region" description="Helical" evidence="5">
    <location>
        <begin position="349"/>
        <end position="371"/>
    </location>
</feature>
<keyword evidence="8" id="KW-1185">Reference proteome</keyword>
<evidence type="ECO:0000256" key="3">
    <source>
        <dbReference type="ARBA" id="ARBA00022989"/>
    </source>
</evidence>
<sequence>MLRTDLVQRLRDKSVIIFAVIVPLALMGAMHLVMGDAMDGDLETATVAVSAPADDQLATALVQSLPEIGLDVEVTETDQDDVHARAESGDARLGLIIPDGFSAALMAGEPVEVTAIRGDGAGIESTVVLSVVQGFLDRAGASAVASTAGATLGLASAELGGVAQQVATGDSAITLTAGEASDQQLDPKGALVAGQAGLFLMFTVSFGVLGLLAEREFGTLARLRSMPMNPNLVVISKVLSSFVLGVVATSLLLTVGGMLFGVSFGSPLPVAVLIVCAVIATTSLTFIVIKIAKTSEQASIIQTILAMVLGIAGGAFFPMSGAGVLGTILDLNPVAAMTRGLGITSGGGGLADIATPVLILLGFAAVAMLIARVVPDRGAMA</sequence>
<feature type="transmembrane region" description="Helical" evidence="5">
    <location>
        <begin position="15"/>
        <end position="34"/>
    </location>
</feature>
<dbReference type="AlphaFoldDB" id="A0A516GFL3"/>
<gene>
    <name evidence="7" type="ORF">FNH13_08875</name>
</gene>
<dbReference type="GO" id="GO:0016020">
    <property type="term" value="C:membrane"/>
    <property type="evidence" value="ECO:0007669"/>
    <property type="project" value="UniProtKB-SubCell"/>
</dbReference>
<evidence type="ECO:0000256" key="5">
    <source>
        <dbReference type="SAM" id="Phobius"/>
    </source>
</evidence>
<protein>
    <submittedName>
        <fullName evidence="7">ABC transporter permease</fullName>
    </submittedName>
</protein>
<evidence type="ECO:0000256" key="2">
    <source>
        <dbReference type="ARBA" id="ARBA00022692"/>
    </source>
</evidence>
<feature type="domain" description="ABC transmembrane type-2" evidence="6">
    <location>
        <begin position="152"/>
        <end position="378"/>
    </location>
</feature>
<keyword evidence="3 5" id="KW-1133">Transmembrane helix</keyword>
<keyword evidence="4 5" id="KW-0472">Membrane</keyword>
<dbReference type="InterPro" id="IPR047817">
    <property type="entry name" value="ABC2_TM_bact-type"/>
</dbReference>
<proteinExistence type="predicted"/>
<feature type="transmembrane region" description="Helical" evidence="5">
    <location>
        <begin position="192"/>
        <end position="213"/>
    </location>
</feature>
<dbReference type="KEGG" id="orz:FNH13_08875"/>
<dbReference type="InterPro" id="IPR013525">
    <property type="entry name" value="ABC2_TM"/>
</dbReference>
<dbReference type="Pfam" id="PF12698">
    <property type="entry name" value="ABC2_membrane_3"/>
    <property type="match status" value="1"/>
</dbReference>
<feature type="transmembrane region" description="Helical" evidence="5">
    <location>
        <begin position="268"/>
        <end position="292"/>
    </location>
</feature>
<dbReference type="GO" id="GO:0140359">
    <property type="term" value="F:ABC-type transporter activity"/>
    <property type="evidence" value="ECO:0007669"/>
    <property type="project" value="InterPro"/>
</dbReference>
<dbReference type="Proteomes" id="UP000315395">
    <property type="component" value="Chromosome"/>
</dbReference>
<evidence type="ECO:0000313" key="8">
    <source>
        <dbReference type="Proteomes" id="UP000315395"/>
    </source>
</evidence>
<evidence type="ECO:0000313" key="7">
    <source>
        <dbReference type="EMBL" id="QDO90312.1"/>
    </source>
</evidence>
<comment type="subcellular location">
    <subcellularLocation>
        <location evidence="1">Membrane</location>
        <topology evidence="1">Multi-pass membrane protein</topology>
    </subcellularLocation>
</comment>
<evidence type="ECO:0000256" key="4">
    <source>
        <dbReference type="ARBA" id="ARBA00023136"/>
    </source>
</evidence>
<feature type="transmembrane region" description="Helical" evidence="5">
    <location>
        <begin position="304"/>
        <end position="329"/>
    </location>
</feature>
<dbReference type="Gene3D" id="3.40.1710.10">
    <property type="entry name" value="abc type-2 transporter like domain"/>
    <property type="match status" value="1"/>
</dbReference>
<dbReference type="PANTHER" id="PTHR43027">
    <property type="entry name" value="DOXORUBICIN RESISTANCE ABC TRANSPORTER PERMEASE PROTEIN DRRC-RELATED"/>
    <property type="match status" value="1"/>
</dbReference>
<dbReference type="InterPro" id="IPR052902">
    <property type="entry name" value="ABC-2_transporter"/>
</dbReference>
<accession>A0A516GFL3</accession>